<dbReference type="InterPro" id="IPR001310">
    <property type="entry name" value="Histidine_triad_HIT"/>
</dbReference>
<dbReference type="PRINTS" id="PR00332">
    <property type="entry name" value="HISTRIAD"/>
</dbReference>
<dbReference type="eggNOG" id="COG0537">
    <property type="taxonomic scope" value="Bacteria"/>
</dbReference>
<gene>
    <name evidence="3" type="ORF">SALWKB29_1606</name>
</gene>
<evidence type="ECO:0000256" key="1">
    <source>
        <dbReference type="PIRSR" id="PIRSR601310-1"/>
    </source>
</evidence>
<dbReference type="InterPro" id="IPR011146">
    <property type="entry name" value="HIT-like"/>
</dbReference>
<dbReference type="GO" id="GO:0009117">
    <property type="term" value="P:nucleotide metabolic process"/>
    <property type="evidence" value="ECO:0007669"/>
    <property type="project" value="TreeGrafter"/>
</dbReference>
<evidence type="ECO:0000313" key="3">
    <source>
        <dbReference type="EMBL" id="KDN14304.1"/>
    </source>
</evidence>
<keyword evidence="3" id="KW-0378">Hydrolase</keyword>
<dbReference type="SUPFAM" id="SSF54197">
    <property type="entry name" value="HIT-like"/>
    <property type="match status" value="1"/>
</dbReference>
<dbReference type="InterPro" id="IPR036265">
    <property type="entry name" value="HIT-like_sf"/>
</dbReference>
<evidence type="ECO:0000313" key="4">
    <source>
        <dbReference type="Proteomes" id="UP000027170"/>
    </source>
</evidence>
<protein>
    <submittedName>
        <fullName evidence="3">Bis(5'-nucleosyl)-tetraphosphatase (Asymmetrical)</fullName>
        <ecNumber evidence="3">3.6.1.17</ecNumber>
    </submittedName>
</protein>
<name>A0A066THI5_9NEIS</name>
<evidence type="ECO:0000256" key="2">
    <source>
        <dbReference type="PIRSR" id="PIRSR601310-3"/>
    </source>
</evidence>
<dbReference type="RefSeq" id="WP_037408276.1">
    <property type="nucleotide sequence ID" value="NZ_JFZV01000008.1"/>
</dbReference>
<reference evidence="3 4" key="1">
    <citation type="submission" date="2014-03" db="EMBL/GenBank/DDBJ databases">
        <title>The genomes of two eusocial bee gut symbionts.</title>
        <authorList>
            <person name="Kwong W.K."/>
            <person name="Engel P."/>
            <person name="Koch H."/>
            <person name="Moran N.A."/>
        </authorList>
    </citation>
    <scope>NUCLEOTIDE SEQUENCE [LARGE SCALE GENOMIC DNA]</scope>
    <source>
        <strain evidence="4">wkB29</strain>
    </source>
</reference>
<dbReference type="EMBL" id="JFZV01000008">
    <property type="protein sequence ID" value="KDN14304.1"/>
    <property type="molecule type" value="Genomic_DNA"/>
</dbReference>
<dbReference type="PROSITE" id="PS51084">
    <property type="entry name" value="HIT_2"/>
    <property type="match status" value="1"/>
</dbReference>
<dbReference type="Gene3D" id="3.30.428.10">
    <property type="entry name" value="HIT-like"/>
    <property type="match status" value="1"/>
</dbReference>
<feature type="active site" description="Tele-AMP-histidine intermediate" evidence="1">
    <location>
        <position position="103"/>
    </location>
</feature>
<dbReference type="AlphaFoldDB" id="A0A066THI5"/>
<dbReference type="PANTHER" id="PTHR46648">
    <property type="entry name" value="HIT FAMILY PROTEIN 1"/>
    <property type="match status" value="1"/>
</dbReference>
<feature type="short sequence motif" description="Histidine triad motif" evidence="2">
    <location>
        <begin position="101"/>
        <end position="105"/>
    </location>
</feature>
<dbReference type="InterPro" id="IPR039384">
    <property type="entry name" value="HINT"/>
</dbReference>
<sequence length="139" mass="15599">MQQYDRNNIFARIIRGEIPSHKVYEDTQTLAFMDVMPQARGHVLVIPKCEALELTDMPQDYLVAVFSAAKKIIGAQRKVLHRDGIVQLQLSGEQAGQSVFHYHIHLIPGHIHELGKHESVAADQAELAQLAAQLRAELD</sequence>
<proteinExistence type="predicted"/>
<organism evidence="3 4">
    <name type="scientific">Snodgrassella communis</name>
    <dbReference type="NCBI Taxonomy" id="2946699"/>
    <lineage>
        <taxon>Bacteria</taxon>
        <taxon>Pseudomonadati</taxon>
        <taxon>Pseudomonadota</taxon>
        <taxon>Betaproteobacteria</taxon>
        <taxon>Neisseriales</taxon>
        <taxon>Neisseriaceae</taxon>
        <taxon>Snodgrassella</taxon>
    </lineage>
</organism>
<dbReference type="GO" id="GO:0004081">
    <property type="term" value="F:bis(5'-nucleosyl)-tetraphosphatase (asymmetrical) activity"/>
    <property type="evidence" value="ECO:0007669"/>
    <property type="project" value="UniProtKB-EC"/>
</dbReference>
<dbReference type="Proteomes" id="UP000027170">
    <property type="component" value="Unassembled WGS sequence"/>
</dbReference>
<dbReference type="OrthoDB" id="9784774at2"/>
<comment type="caution">
    <text evidence="3">The sequence shown here is derived from an EMBL/GenBank/DDBJ whole genome shotgun (WGS) entry which is preliminary data.</text>
</comment>
<accession>A0A066THI5</accession>
<dbReference type="CDD" id="cd01277">
    <property type="entry name" value="HINT_subgroup"/>
    <property type="match status" value="1"/>
</dbReference>
<dbReference type="Pfam" id="PF01230">
    <property type="entry name" value="HIT"/>
    <property type="match status" value="1"/>
</dbReference>
<keyword evidence="4" id="KW-1185">Reference proteome</keyword>
<dbReference type="PANTHER" id="PTHR46648:SF1">
    <property type="entry name" value="ADENOSINE 5'-MONOPHOSPHORAMIDASE HNT1"/>
    <property type="match status" value="1"/>
</dbReference>
<dbReference type="EC" id="3.6.1.17" evidence="3"/>